<comment type="caution">
    <text evidence="2">The sequence shown here is derived from an EMBL/GenBank/DDBJ whole genome shotgun (WGS) entry which is preliminary data.</text>
</comment>
<dbReference type="EMBL" id="RWIS01000002">
    <property type="protein sequence ID" value="RSK36113.1"/>
    <property type="molecule type" value="Genomic_DNA"/>
</dbReference>
<dbReference type="InterPro" id="IPR036058">
    <property type="entry name" value="Kazal_dom_sf"/>
</dbReference>
<protein>
    <submittedName>
        <fullName evidence="2">Kazal domain protein</fullName>
    </submittedName>
</protein>
<dbReference type="PANTHER" id="PTHR21131">
    <property type="entry name" value="SERINE-TYPE ENDOPEPTIDASE INHIBITOR"/>
    <property type="match status" value="1"/>
</dbReference>
<reference evidence="2 3" key="1">
    <citation type="submission" date="2018-12" db="EMBL/GenBank/DDBJ databases">
        <authorList>
            <person name="Feng G."/>
            <person name="Zhu H."/>
        </authorList>
    </citation>
    <scope>NUCLEOTIDE SEQUENCE [LARGE SCALE GENOMIC DNA]</scope>
    <source>
        <strain evidence="2 3">9PBR-2</strain>
    </source>
</reference>
<dbReference type="InterPro" id="IPR053265">
    <property type="entry name" value="Serpin"/>
</dbReference>
<feature type="domain" description="Kazal-like" evidence="1">
    <location>
        <begin position="21"/>
        <end position="75"/>
    </location>
</feature>
<sequence length="84" mass="8832">MLKFASLAASGLLLLACQRETPPTTDCIDPSKIRQDAMCTMEYAPVCGCNNQTYSNACQASNAGVKTFTQGPCPGTETSPPKGQ</sequence>
<evidence type="ECO:0000313" key="3">
    <source>
        <dbReference type="Proteomes" id="UP000280066"/>
    </source>
</evidence>
<dbReference type="SMART" id="SM00280">
    <property type="entry name" value="KAZAL"/>
    <property type="match status" value="1"/>
</dbReference>
<proteinExistence type="predicted"/>
<accession>A0A3R9PF44</accession>
<dbReference type="AlphaFoldDB" id="A0A3R9PF44"/>
<dbReference type="Gene3D" id="3.30.60.30">
    <property type="match status" value="1"/>
</dbReference>
<dbReference type="CDD" id="cd00104">
    <property type="entry name" value="KAZAL_FS"/>
    <property type="match status" value="1"/>
</dbReference>
<evidence type="ECO:0000313" key="2">
    <source>
        <dbReference type="EMBL" id="RSK36113.1"/>
    </source>
</evidence>
<dbReference type="Pfam" id="PF00050">
    <property type="entry name" value="Kazal_1"/>
    <property type="match status" value="1"/>
</dbReference>
<dbReference type="PROSITE" id="PS51465">
    <property type="entry name" value="KAZAL_2"/>
    <property type="match status" value="1"/>
</dbReference>
<name>A0A3R9PF44_9BACT</name>
<keyword evidence="3" id="KW-1185">Reference proteome</keyword>
<dbReference type="SUPFAM" id="SSF100895">
    <property type="entry name" value="Kazal-type serine protease inhibitors"/>
    <property type="match status" value="1"/>
</dbReference>
<evidence type="ECO:0000259" key="1">
    <source>
        <dbReference type="PROSITE" id="PS51465"/>
    </source>
</evidence>
<dbReference type="RefSeq" id="WP_125427107.1">
    <property type="nucleotide sequence ID" value="NZ_RWIS01000002.1"/>
</dbReference>
<dbReference type="InterPro" id="IPR002350">
    <property type="entry name" value="Kazal_dom"/>
</dbReference>
<dbReference type="OrthoDB" id="9800302at2"/>
<dbReference type="PROSITE" id="PS51257">
    <property type="entry name" value="PROKAR_LIPOPROTEIN"/>
    <property type="match status" value="1"/>
</dbReference>
<organism evidence="2 3">
    <name type="scientific">Hymenobacter metallilatus</name>
    <dbReference type="NCBI Taxonomy" id="2493666"/>
    <lineage>
        <taxon>Bacteria</taxon>
        <taxon>Pseudomonadati</taxon>
        <taxon>Bacteroidota</taxon>
        <taxon>Cytophagia</taxon>
        <taxon>Cytophagales</taxon>
        <taxon>Hymenobacteraceae</taxon>
        <taxon>Hymenobacter</taxon>
    </lineage>
</organism>
<dbReference type="PANTHER" id="PTHR21131:SF0">
    <property type="entry name" value="GEO10195P1-RELATED"/>
    <property type="match status" value="1"/>
</dbReference>
<gene>
    <name evidence="2" type="ORF">EI290_04280</name>
</gene>
<dbReference type="Proteomes" id="UP000280066">
    <property type="component" value="Unassembled WGS sequence"/>
</dbReference>